<dbReference type="InterPro" id="IPR003165">
    <property type="entry name" value="Piwi"/>
</dbReference>
<dbReference type="InterPro" id="IPR036397">
    <property type="entry name" value="RNaseH_sf"/>
</dbReference>
<organism evidence="3 4">
    <name type="scientific">Orchesella cincta</name>
    <name type="common">Springtail</name>
    <name type="synonym">Podura cincta</name>
    <dbReference type="NCBI Taxonomy" id="48709"/>
    <lineage>
        <taxon>Eukaryota</taxon>
        <taxon>Metazoa</taxon>
        <taxon>Ecdysozoa</taxon>
        <taxon>Arthropoda</taxon>
        <taxon>Hexapoda</taxon>
        <taxon>Collembola</taxon>
        <taxon>Entomobryomorpha</taxon>
        <taxon>Entomobryoidea</taxon>
        <taxon>Orchesellidae</taxon>
        <taxon>Orchesellinae</taxon>
        <taxon>Orchesella</taxon>
    </lineage>
</organism>
<name>A0A1D2MPD3_ORCCI</name>
<gene>
    <name evidence="3" type="ORF">Ocin01_11928</name>
</gene>
<keyword evidence="4" id="KW-1185">Reference proteome</keyword>
<protein>
    <submittedName>
        <fullName evidence="3">Protein piwi</fullName>
    </submittedName>
</protein>
<dbReference type="SUPFAM" id="SSF53098">
    <property type="entry name" value="Ribonuclease H-like"/>
    <property type="match status" value="1"/>
</dbReference>
<dbReference type="Pfam" id="PF02171">
    <property type="entry name" value="Piwi"/>
    <property type="match status" value="1"/>
</dbReference>
<feature type="compositionally biased region" description="Low complexity" evidence="1">
    <location>
        <begin position="109"/>
        <end position="125"/>
    </location>
</feature>
<dbReference type="STRING" id="48709.A0A1D2MPD3"/>
<dbReference type="PANTHER" id="PTHR22891">
    <property type="entry name" value="EUKARYOTIC TRANSLATION INITIATION FACTOR 2C"/>
    <property type="match status" value="1"/>
</dbReference>
<feature type="region of interest" description="Disordered" evidence="1">
    <location>
        <begin position="109"/>
        <end position="144"/>
    </location>
</feature>
<dbReference type="Gene3D" id="3.30.420.10">
    <property type="entry name" value="Ribonuclease H-like superfamily/Ribonuclease H"/>
    <property type="match status" value="1"/>
</dbReference>
<reference evidence="3 4" key="1">
    <citation type="journal article" date="2016" name="Genome Biol. Evol.">
        <title>Gene Family Evolution Reflects Adaptation to Soil Environmental Stressors in the Genome of the Collembolan Orchesella cincta.</title>
        <authorList>
            <person name="Faddeeva-Vakhrusheva A."/>
            <person name="Derks M.F."/>
            <person name="Anvar S.Y."/>
            <person name="Agamennone V."/>
            <person name="Suring W."/>
            <person name="Smit S."/>
            <person name="van Straalen N.M."/>
            <person name="Roelofs D."/>
        </authorList>
    </citation>
    <scope>NUCLEOTIDE SEQUENCE [LARGE SCALE GENOMIC DNA]</scope>
    <source>
        <tissue evidence="3">Mixed pool</tissue>
    </source>
</reference>
<dbReference type="PROSITE" id="PS50822">
    <property type="entry name" value="PIWI"/>
    <property type="match status" value="1"/>
</dbReference>
<dbReference type="InterPro" id="IPR012337">
    <property type="entry name" value="RNaseH-like_sf"/>
</dbReference>
<dbReference type="OrthoDB" id="445936at2759"/>
<dbReference type="GO" id="GO:0003676">
    <property type="term" value="F:nucleic acid binding"/>
    <property type="evidence" value="ECO:0007669"/>
    <property type="project" value="InterPro"/>
</dbReference>
<dbReference type="AlphaFoldDB" id="A0A1D2MPD3"/>
<feature type="domain" description="Piwi" evidence="2">
    <location>
        <begin position="1"/>
        <end position="85"/>
    </location>
</feature>
<evidence type="ECO:0000313" key="3">
    <source>
        <dbReference type="EMBL" id="ODM94752.1"/>
    </source>
</evidence>
<evidence type="ECO:0000313" key="4">
    <source>
        <dbReference type="Proteomes" id="UP000094527"/>
    </source>
</evidence>
<sequence>MYRDGVGEGQLKAVYNTELTILTEGLMKMYANGGRSPPLLTFIVVSKRVNTRLMMMKMNLQNPPPGTIVDEVVTLPERYDFYLISCAARQGLSLRVPTTCSRMKTTLTLTGSSSSPTNSATCTTTGLEPSPFQLPASTPTSLPF</sequence>
<dbReference type="EMBL" id="LJIJ01000757">
    <property type="protein sequence ID" value="ODM94752.1"/>
    <property type="molecule type" value="Genomic_DNA"/>
</dbReference>
<proteinExistence type="predicted"/>
<evidence type="ECO:0000259" key="2">
    <source>
        <dbReference type="PROSITE" id="PS50822"/>
    </source>
</evidence>
<comment type="caution">
    <text evidence="3">The sequence shown here is derived from an EMBL/GenBank/DDBJ whole genome shotgun (WGS) entry which is preliminary data.</text>
</comment>
<feature type="compositionally biased region" description="Polar residues" evidence="1">
    <location>
        <begin position="135"/>
        <end position="144"/>
    </location>
</feature>
<evidence type="ECO:0000256" key="1">
    <source>
        <dbReference type="SAM" id="MobiDB-lite"/>
    </source>
</evidence>
<accession>A0A1D2MPD3</accession>
<dbReference type="Proteomes" id="UP000094527">
    <property type="component" value="Unassembled WGS sequence"/>
</dbReference>